<name>A0ABY2J5L9_9MICO</name>
<accession>A0ABY2J5L9</accession>
<evidence type="ECO:0008006" key="3">
    <source>
        <dbReference type="Google" id="ProtNLM"/>
    </source>
</evidence>
<dbReference type="Proteomes" id="UP000298355">
    <property type="component" value="Unassembled WGS sequence"/>
</dbReference>
<dbReference type="EMBL" id="SOGJ01000011">
    <property type="protein sequence ID" value="TFD00223.1"/>
    <property type="molecule type" value="Genomic_DNA"/>
</dbReference>
<evidence type="ECO:0000313" key="1">
    <source>
        <dbReference type="EMBL" id="TFD00223.1"/>
    </source>
</evidence>
<evidence type="ECO:0000313" key="2">
    <source>
        <dbReference type="Proteomes" id="UP000298355"/>
    </source>
</evidence>
<keyword evidence="2" id="KW-1185">Reference proteome</keyword>
<sequence>MSTSASTTAMCTSAGAPRLPVIRGLQFMPVKDGLWRVSNRSGMVLGHIEQSSEADGDRFAARRMIAATRTMTLGSFWRIDDAADCFR</sequence>
<protein>
    <recommendedName>
        <fullName evidence="3">DNA mismatch repair protein</fullName>
    </recommendedName>
</protein>
<organism evidence="1 2">
    <name type="scientific">Cryobacterium breve</name>
    <dbReference type="NCBI Taxonomy" id="1259258"/>
    <lineage>
        <taxon>Bacteria</taxon>
        <taxon>Bacillati</taxon>
        <taxon>Actinomycetota</taxon>
        <taxon>Actinomycetes</taxon>
        <taxon>Micrococcales</taxon>
        <taxon>Microbacteriaceae</taxon>
        <taxon>Cryobacterium</taxon>
    </lineage>
</organism>
<dbReference type="RefSeq" id="WP_134362385.1">
    <property type="nucleotide sequence ID" value="NZ_SOGJ01000011.1"/>
</dbReference>
<comment type="caution">
    <text evidence="1">The sequence shown here is derived from an EMBL/GenBank/DDBJ whole genome shotgun (WGS) entry which is preliminary data.</text>
</comment>
<reference evidence="1 2" key="1">
    <citation type="submission" date="2019-03" db="EMBL/GenBank/DDBJ databases">
        <title>Genomics of glacier-inhabiting Cryobacterium strains.</title>
        <authorList>
            <person name="Liu Q."/>
            <person name="Xin Y.-H."/>
        </authorList>
    </citation>
    <scope>NUCLEOTIDE SEQUENCE [LARGE SCALE GENOMIC DNA]</scope>
    <source>
        <strain evidence="1 2">TMT4-23</strain>
    </source>
</reference>
<gene>
    <name evidence="1" type="ORF">E3O65_03615</name>
</gene>
<proteinExistence type="predicted"/>